<comment type="caution">
    <text evidence="6">The sequence shown here is derived from an EMBL/GenBank/DDBJ whole genome shotgun (WGS) entry which is preliminary data.</text>
</comment>
<dbReference type="InterPro" id="IPR035897">
    <property type="entry name" value="Toll_tir_struct_dom_sf"/>
</dbReference>
<dbReference type="SUPFAM" id="SSF52200">
    <property type="entry name" value="Toll/Interleukin receptor TIR domain"/>
    <property type="match status" value="1"/>
</dbReference>
<feature type="domain" description="TIR" evidence="5">
    <location>
        <begin position="223"/>
        <end position="262"/>
    </location>
</feature>
<dbReference type="Gene3D" id="3.40.50.10140">
    <property type="entry name" value="Toll/interleukin-1 receptor homology (TIR) domain"/>
    <property type="match status" value="1"/>
</dbReference>
<dbReference type="PANTHER" id="PTHR32009">
    <property type="entry name" value="TMV RESISTANCE PROTEIN N-LIKE"/>
    <property type="match status" value="1"/>
</dbReference>
<protein>
    <recommendedName>
        <fullName evidence="1">ADP-ribosyl cyclase/cyclic ADP-ribose hydrolase</fullName>
        <ecNumber evidence="1">3.2.2.6</ecNumber>
    </recommendedName>
</protein>
<keyword evidence="3" id="KW-0520">NAD</keyword>
<evidence type="ECO:0000313" key="6">
    <source>
        <dbReference type="EMBL" id="KAK9266081.1"/>
    </source>
</evidence>
<dbReference type="GO" id="GO:0007165">
    <property type="term" value="P:signal transduction"/>
    <property type="evidence" value="ECO:0007669"/>
    <property type="project" value="InterPro"/>
</dbReference>
<dbReference type="PROSITE" id="PS50104">
    <property type="entry name" value="TIR"/>
    <property type="match status" value="1"/>
</dbReference>
<evidence type="ECO:0000256" key="1">
    <source>
        <dbReference type="ARBA" id="ARBA00011982"/>
    </source>
</evidence>
<accession>A0AAP0N5A4</accession>
<reference evidence="6 7" key="1">
    <citation type="journal article" date="2024" name="Plant J.">
        <title>Genome sequences and population genomics reveal climatic adaptation and genomic divergence between two closely related sweetgum species.</title>
        <authorList>
            <person name="Xu W.Q."/>
            <person name="Ren C.Q."/>
            <person name="Zhang X.Y."/>
            <person name="Comes H.P."/>
            <person name="Liu X.H."/>
            <person name="Li Y.G."/>
            <person name="Kettle C.J."/>
            <person name="Jalonen R."/>
            <person name="Gaisberger H."/>
            <person name="Ma Y.Z."/>
            <person name="Qiu Y.X."/>
        </authorList>
    </citation>
    <scope>NUCLEOTIDE SEQUENCE [LARGE SCALE GENOMIC DNA]</scope>
    <source>
        <strain evidence="6">Hangzhou</strain>
    </source>
</reference>
<evidence type="ECO:0000313" key="7">
    <source>
        <dbReference type="Proteomes" id="UP001415857"/>
    </source>
</evidence>
<dbReference type="SUPFAM" id="SSF50249">
    <property type="entry name" value="Nucleic acid-binding proteins"/>
    <property type="match status" value="1"/>
</dbReference>
<dbReference type="GO" id="GO:0061809">
    <property type="term" value="F:NAD+ nucleosidase activity, cyclic ADP-ribose generating"/>
    <property type="evidence" value="ECO:0007669"/>
    <property type="project" value="UniProtKB-EC"/>
</dbReference>
<evidence type="ECO:0000256" key="4">
    <source>
        <dbReference type="ARBA" id="ARBA00047304"/>
    </source>
</evidence>
<dbReference type="EC" id="3.2.2.6" evidence="1"/>
<keyword evidence="7" id="KW-1185">Reference proteome</keyword>
<dbReference type="EMBL" id="JBBPBK010000241">
    <property type="protein sequence ID" value="KAK9266081.1"/>
    <property type="molecule type" value="Genomic_DNA"/>
</dbReference>
<dbReference type="Pfam" id="PF01582">
    <property type="entry name" value="TIR"/>
    <property type="match status" value="1"/>
</dbReference>
<proteinExistence type="predicted"/>
<keyword evidence="2" id="KW-0378">Hydrolase</keyword>
<dbReference type="AlphaFoldDB" id="A0AAP0N5A4"/>
<dbReference type="InterPro" id="IPR012340">
    <property type="entry name" value="NA-bd_OB-fold"/>
</dbReference>
<evidence type="ECO:0000256" key="3">
    <source>
        <dbReference type="ARBA" id="ARBA00023027"/>
    </source>
</evidence>
<gene>
    <name evidence="6" type="ORF">L1049_021427</name>
</gene>
<organism evidence="6 7">
    <name type="scientific">Liquidambar formosana</name>
    <name type="common">Formosan gum</name>
    <dbReference type="NCBI Taxonomy" id="63359"/>
    <lineage>
        <taxon>Eukaryota</taxon>
        <taxon>Viridiplantae</taxon>
        <taxon>Streptophyta</taxon>
        <taxon>Embryophyta</taxon>
        <taxon>Tracheophyta</taxon>
        <taxon>Spermatophyta</taxon>
        <taxon>Magnoliopsida</taxon>
        <taxon>eudicotyledons</taxon>
        <taxon>Gunneridae</taxon>
        <taxon>Pentapetalae</taxon>
        <taxon>Saxifragales</taxon>
        <taxon>Altingiaceae</taxon>
        <taxon>Liquidambar</taxon>
    </lineage>
</organism>
<evidence type="ECO:0000259" key="5">
    <source>
        <dbReference type="PROSITE" id="PS50104"/>
    </source>
</evidence>
<evidence type="ECO:0000256" key="2">
    <source>
        <dbReference type="ARBA" id="ARBA00022801"/>
    </source>
</evidence>
<dbReference type="Gene3D" id="2.40.50.140">
    <property type="entry name" value="Nucleic acid-binding proteins"/>
    <property type="match status" value="1"/>
</dbReference>
<dbReference type="InterPro" id="IPR000157">
    <property type="entry name" value="TIR_dom"/>
</dbReference>
<name>A0AAP0N5A4_LIQFO</name>
<sequence>MKILNVVSIKREITIMDGNSKAATLALWGDLAENEGQSLMDKLNDGPIIAVTRVLAQKYKGVNLQTQQGSTLQINPDIESANELKNCTLRLDFVMNKVHDFIGNKVCHHKSFDEDMKKLKRKCEVIQEVGEPYQKGSLSNGLVLDALPRKGEIFPTPSQVTLITPAQDCFLVESLHVPSNSGGVLLHFSSEPILHLSPSVTIAANTTLKTSSYSSCSFSSHRWSYDVFLSFRGEDTRKNFTDHLYSALKSAGINTFSDNDEL</sequence>
<comment type="catalytic activity">
    <reaction evidence="4">
        <text>NAD(+) + H2O = ADP-D-ribose + nicotinamide + H(+)</text>
        <dbReference type="Rhea" id="RHEA:16301"/>
        <dbReference type="ChEBI" id="CHEBI:15377"/>
        <dbReference type="ChEBI" id="CHEBI:15378"/>
        <dbReference type="ChEBI" id="CHEBI:17154"/>
        <dbReference type="ChEBI" id="CHEBI:57540"/>
        <dbReference type="ChEBI" id="CHEBI:57967"/>
        <dbReference type="EC" id="3.2.2.6"/>
    </reaction>
    <physiologicalReaction direction="left-to-right" evidence="4">
        <dbReference type="Rhea" id="RHEA:16302"/>
    </physiologicalReaction>
</comment>
<dbReference type="Proteomes" id="UP001415857">
    <property type="component" value="Unassembled WGS sequence"/>
</dbReference>
<dbReference type="PANTHER" id="PTHR32009:SF39">
    <property type="entry name" value="TIR DOMAIN-CONTAINING PROTEIN"/>
    <property type="match status" value="1"/>
</dbReference>